<gene>
    <name evidence="1" type="ORF">ElyMa_004898700</name>
</gene>
<comment type="caution">
    <text evidence="1">The sequence shown here is derived from an EMBL/GenBank/DDBJ whole genome shotgun (WGS) entry which is preliminary data.</text>
</comment>
<evidence type="ECO:0000313" key="2">
    <source>
        <dbReference type="Proteomes" id="UP000762676"/>
    </source>
</evidence>
<keyword evidence="2" id="KW-1185">Reference proteome</keyword>
<dbReference type="Proteomes" id="UP000762676">
    <property type="component" value="Unassembled WGS sequence"/>
</dbReference>
<organism evidence="1 2">
    <name type="scientific">Elysia marginata</name>
    <dbReference type="NCBI Taxonomy" id="1093978"/>
    <lineage>
        <taxon>Eukaryota</taxon>
        <taxon>Metazoa</taxon>
        <taxon>Spiralia</taxon>
        <taxon>Lophotrochozoa</taxon>
        <taxon>Mollusca</taxon>
        <taxon>Gastropoda</taxon>
        <taxon>Heterobranchia</taxon>
        <taxon>Euthyneura</taxon>
        <taxon>Panpulmonata</taxon>
        <taxon>Sacoglossa</taxon>
        <taxon>Placobranchoidea</taxon>
        <taxon>Plakobranchidae</taxon>
        <taxon>Elysia</taxon>
    </lineage>
</organism>
<accession>A0AAV4IXW8</accession>
<reference evidence="1 2" key="1">
    <citation type="journal article" date="2021" name="Elife">
        <title>Chloroplast acquisition without the gene transfer in kleptoplastic sea slugs, Plakobranchus ocellatus.</title>
        <authorList>
            <person name="Maeda T."/>
            <person name="Takahashi S."/>
            <person name="Yoshida T."/>
            <person name="Shimamura S."/>
            <person name="Takaki Y."/>
            <person name="Nagai Y."/>
            <person name="Toyoda A."/>
            <person name="Suzuki Y."/>
            <person name="Arimoto A."/>
            <person name="Ishii H."/>
            <person name="Satoh N."/>
            <person name="Nishiyama T."/>
            <person name="Hasebe M."/>
            <person name="Maruyama T."/>
            <person name="Minagawa J."/>
            <person name="Obokata J."/>
            <person name="Shigenobu S."/>
        </authorList>
    </citation>
    <scope>NUCLEOTIDE SEQUENCE [LARGE SCALE GENOMIC DNA]</scope>
</reference>
<proteinExistence type="predicted"/>
<dbReference type="EMBL" id="BMAT01009804">
    <property type="protein sequence ID" value="GFS14062.1"/>
    <property type="molecule type" value="Genomic_DNA"/>
</dbReference>
<dbReference type="AlphaFoldDB" id="A0AAV4IXW8"/>
<name>A0AAV4IXW8_9GAST</name>
<protein>
    <submittedName>
        <fullName evidence="1">Uncharacterized protein</fullName>
    </submittedName>
</protein>
<sequence>MTKLFTNLLLNLDKSGLLKKGRPLPGIHRHIELRSECTVRGRLRMGRQDTRRVAGVTAIISPGHVGSARPIKSRTGLVALLA</sequence>
<evidence type="ECO:0000313" key="1">
    <source>
        <dbReference type="EMBL" id="GFS14062.1"/>
    </source>
</evidence>